<dbReference type="PROSITE" id="PS50949">
    <property type="entry name" value="HTH_GNTR"/>
    <property type="match status" value="1"/>
</dbReference>
<dbReference type="AlphaFoldDB" id="A0A2K3UXT0"/>
<dbReference type="OrthoDB" id="9808770at2"/>
<dbReference type="Pfam" id="PF00392">
    <property type="entry name" value="GntR"/>
    <property type="match status" value="1"/>
</dbReference>
<dbReference type="InterPro" id="IPR000524">
    <property type="entry name" value="Tscrpt_reg_HTH_GntR"/>
</dbReference>
<keyword evidence="2" id="KW-0238">DNA-binding</keyword>
<reference evidence="5 6" key="1">
    <citation type="submission" date="2018-01" db="EMBL/GenBank/DDBJ databases">
        <title>Deinococcus koreensis sp. nov., a radiation-resistant bacterium isolated from river water.</title>
        <authorList>
            <person name="Choi A."/>
        </authorList>
    </citation>
    <scope>NUCLEOTIDE SEQUENCE [LARGE SCALE GENOMIC DNA]</scope>
    <source>
        <strain evidence="5 6">SJW1-2</strain>
    </source>
</reference>
<keyword evidence="3" id="KW-0804">Transcription</keyword>
<evidence type="ECO:0000256" key="3">
    <source>
        <dbReference type="ARBA" id="ARBA00023163"/>
    </source>
</evidence>
<feature type="domain" description="HTH gntR-type" evidence="4">
    <location>
        <begin position="19"/>
        <end position="87"/>
    </location>
</feature>
<keyword evidence="1" id="KW-0805">Transcription regulation</keyword>
<protein>
    <submittedName>
        <fullName evidence="5">GntR family transcriptional regulator</fullName>
    </submittedName>
</protein>
<evidence type="ECO:0000313" key="6">
    <source>
        <dbReference type="Proteomes" id="UP000236379"/>
    </source>
</evidence>
<name>A0A2K3UXT0_9DEIO</name>
<comment type="caution">
    <text evidence="5">The sequence shown here is derived from an EMBL/GenBank/DDBJ whole genome shotgun (WGS) entry which is preliminary data.</text>
</comment>
<dbReference type="PANTHER" id="PTHR38445:SF9">
    <property type="entry name" value="HTH-TYPE TRANSCRIPTIONAL REPRESSOR YTRA"/>
    <property type="match status" value="1"/>
</dbReference>
<dbReference type="EMBL" id="PPPD01000001">
    <property type="protein sequence ID" value="PNY81315.1"/>
    <property type="molecule type" value="Genomic_DNA"/>
</dbReference>
<dbReference type="Gene3D" id="1.10.10.10">
    <property type="entry name" value="Winged helix-like DNA-binding domain superfamily/Winged helix DNA-binding domain"/>
    <property type="match status" value="1"/>
</dbReference>
<dbReference type="SMART" id="SM00345">
    <property type="entry name" value="HTH_GNTR"/>
    <property type="match status" value="1"/>
</dbReference>
<dbReference type="GO" id="GO:0003700">
    <property type="term" value="F:DNA-binding transcription factor activity"/>
    <property type="evidence" value="ECO:0007669"/>
    <property type="project" value="InterPro"/>
</dbReference>
<evidence type="ECO:0000256" key="1">
    <source>
        <dbReference type="ARBA" id="ARBA00023015"/>
    </source>
</evidence>
<proteinExistence type="predicted"/>
<evidence type="ECO:0000256" key="2">
    <source>
        <dbReference type="ARBA" id="ARBA00023125"/>
    </source>
</evidence>
<sequence>MDALKSSLELGSLDPGSHVPASAQLRRALTRLIEGGSLRPGDALPPVRSLAAALALAPNTVAKAYAALGRDGLTVSRAGAGTVVAAGAWQGSLEQRSALQGWQRHTRDLRAAGIRGDDLRAALEAVLLDEGLDADNAVPGAAPLS</sequence>
<dbReference type="InterPro" id="IPR036388">
    <property type="entry name" value="WH-like_DNA-bd_sf"/>
</dbReference>
<evidence type="ECO:0000259" key="4">
    <source>
        <dbReference type="PROSITE" id="PS50949"/>
    </source>
</evidence>
<evidence type="ECO:0000313" key="5">
    <source>
        <dbReference type="EMBL" id="PNY81315.1"/>
    </source>
</evidence>
<dbReference type="InterPro" id="IPR036390">
    <property type="entry name" value="WH_DNA-bd_sf"/>
</dbReference>
<organism evidence="5 6">
    <name type="scientific">Deinococcus koreensis</name>
    <dbReference type="NCBI Taxonomy" id="2054903"/>
    <lineage>
        <taxon>Bacteria</taxon>
        <taxon>Thermotogati</taxon>
        <taxon>Deinococcota</taxon>
        <taxon>Deinococci</taxon>
        <taxon>Deinococcales</taxon>
        <taxon>Deinococcaceae</taxon>
        <taxon>Deinococcus</taxon>
    </lineage>
</organism>
<gene>
    <name evidence="5" type="ORF">CVO96_07880</name>
</gene>
<accession>A0A2K3UXT0</accession>
<keyword evidence="6" id="KW-1185">Reference proteome</keyword>
<dbReference type="SUPFAM" id="SSF46785">
    <property type="entry name" value="Winged helix' DNA-binding domain"/>
    <property type="match status" value="1"/>
</dbReference>
<dbReference type="PANTHER" id="PTHR38445">
    <property type="entry name" value="HTH-TYPE TRANSCRIPTIONAL REPRESSOR YTRA"/>
    <property type="match status" value="1"/>
</dbReference>
<dbReference type="Proteomes" id="UP000236379">
    <property type="component" value="Unassembled WGS sequence"/>
</dbReference>
<dbReference type="GO" id="GO:0003677">
    <property type="term" value="F:DNA binding"/>
    <property type="evidence" value="ECO:0007669"/>
    <property type="project" value="UniProtKB-KW"/>
</dbReference>